<evidence type="ECO:0008006" key="4">
    <source>
        <dbReference type="Google" id="ProtNLM"/>
    </source>
</evidence>
<dbReference type="RefSeq" id="WP_110521887.1">
    <property type="nucleotide sequence ID" value="NZ_PDOF01000005.1"/>
</dbReference>
<dbReference type="PANTHER" id="PTHR36009">
    <property type="match status" value="1"/>
</dbReference>
<feature type="transmembrane region" description="Helical" evidence="1">
    <location>
        <begin position="175"/>
        <end position="194"/>
    </location>
</feature>
<keyword evidence="1" id="KW-0472">Membrane</keyword>
<keyword evidence="1" id="KW-0812">Transmembrane</keyword>
<feature type="transmembrane region" description="Helical" evidence="1">
    <location>
        <begin position="45"/>
        <end position="64"/>
    </location>
</feature>
<evidence type="ECO:0000256" key="1">
    <source>
        <dbReference type="SAM" id="Phobius"/>
    </source>
</evidence>
<dbReference type="AlphaFoldDB" id="A0A2W0HPG3"/>
<accession>A0A2W0HPG3</accession>
<evidence type="ECO:0000313" key="2">
    <source>
        <dbReference type="EMBL" id="PYZ95458.1"/>
    </source>
</evidence>
<sequence>MKLFLAVWVLLILYTVFLAPGEPFGSDPVAQSLIRGQFEEVDPLITAVFSMLGLYPLIFIILLVSKDRHKVPAWPFAVLSFGLGAFTILPWLAFRGRVGKPFPRGPEWLHRLLLSPFFLLILLFIGAGIWATAVSGSLAAYSEGYFSSHLVSTMTVDFIVVLWITWYLARYEWQLRHAWLAFIPAVGILMLLLFRKRLKADGTEVRG</sequence>
<feature type="transmembrane region" description="Helical" evidence="1">
    <location>
        <begin position="114"/>
        <end position="138"/>
    </location>
</feature>
<organism evidence="2 3">
    <name type="scientific">Alteribacter lacisalsi</name>
    <dbReference type="NCBI Taxonomy" id="2045244"/>
    <lineage>
        <taxon>Bacteria</taxon>
        <taxon>Bacillati</taxon>
        <taxon>Bacillota</taxon>
        <taxon>Bacilli</taxon>
        <taxon>Bacillales</taxon>
        <taxon>Bacillaceae</taxon>
        <taxon>Alteribacter</taxon>
    </lineage>
</organism>
<protein>
    <recommendedName>
        <fullName evidence="4">DUF2834 domain-containing protein</fullName>
    </recommendedName>
</protein>
<feature type="transmembrane region" description="Helical" evidence="1">
    <location>
        <begin position="76"/>
        <end position="94"/>
    </location>
</feature>
<evidence type="ECO:0000313" key="3">
    <source>
        <dbReference type="Proteomes" id="UP000248066"/>
    </source>
</evidence>
<name>A0A2W0HPG3_9BACI</name>
<reference evidence="2 3" key="1">
    <citation type="submission" date="2017-10" db="EMBL/GenBank/DDBJ databases">
        <title>Bacillus sp. nov., a halophilic bacterium isolated from a Yangshapao Lake.</title>
        <authorList>
            <person name="Wang H."/>
        </authorList>
    </citation>
    <scope>NUCLEOTIDE SEQUENCE [LARGE SCALE GENOMIC DNA]</scope>
    <source>
        <strain evidence="2 3">YSP-3</strain>
    </source>
</reference>
<dbReference type="EMBL" id="PDOF01000005">
    <property type="protein sequence ID" value="PYZ95458.1"/>
    <property type="molecule type" value="Genomic_DNA"/>
</dbReference>
<dbReference type="OrthoDB" id="482433at2"/>
<proteinExistence type="predicted"/>
<keyword evidence="1" id="KW-1133">Transmembrane helix</keyword>
<feature type="transmembrane region" description="Helical" evidence="1">
    <location>
        <begin position="150"/>
        <end position="169"/>
    </location>
</feature>
<gene>
    <name evidence="2" type="ORF">CR205_19795</name>
</gene>
<dbReference type="PANTHER" id="PTHR36009:SF3">
    <property type="entry name" value="TRANSMEMBRANE PROTEIN"/>
    <property type="match status" value="1"/>
</dbReference>
<comment type="caution">
    <text evidence="2">The sequence shown here is derived from an EMBL/GenBank/DDBJ whole genome shotgun (WGS) entry which is preliminary data.</text>
</comment>
<dbReference type="Proteomes" id="UP000248066">
    <property type="component" value="Unassembled WGS sequence"/>
</dbReference>
<keyword evidence="3" id="KW-1185">Reference proteome</keyword>